<comment type="caution">
    <text evidence="2">The sequence shown here is derived from an EMBL/GenBank/DDBJ whole genome shotgun (WGS) entry which is preliminary data.</text>
</comment>
<name>A0AAV4ZZ45_9AGAM</name>
<feature type="compositionally biased region" description="Basic residues" evidence="1">
    <location>
        <begin position="13"/>
        <end position="26"/>
    </location>
</feature>
<evidence type="ECO:0000256" key="1">
    <source>
        <dbReference type="SAM" id="MobiDB-lite"/>
    </source>
</evidence>
<accession>A0AAV4ZZ45</accession>
<dbReference type="Proteomes" id="UP001050691">
    <property type="component" value="Unassembled WGS sequence"/>
</dbReference>
<organism evidence="2 3">
    <name type="scientific">Clathrus columnatus</name>
    <dbReference type="NCBI Taxonomy" id="1419009"/>
    <lineage>
        <taxon>Eukaryota</taxon>
        <taxon>Fungi</taxon>
        <taxon>Dikarya</taxon>
        <taxon>Basidiomycota</taxon>
        <taxon>Agaricomycotina</taxon>
        <taxon>Agaricomycetes</taxon>
        <taxon>Phallomycetidae</taxon>
        <taxon>Phallales</taxon>
        <taxon>Clathraceae</taxon>
        <taxon>Clathrus</taxon>
    </lineage>
</organism>
<protein>
    <submittedName>
        <fullName evidence="2">Uncharacterized protein</fullName>
    </submittedName>
</protein>
<dbReference type="InterPro" id="IPR059179">
    <property type="entry name" value="MLKL-like_MCAfunc"/>
</dbReference>
<feature type="compositionally biased region" description="Low complexity" evidence="1">
    <location>
        <begin position="29"/>
        <end position="38"/>
    </location>
</feature>
<proteinExistence type="predicted"/>
<evidence type="ECO:0000313" key="3">
    <source>
        <dbReference type="Proteomes" id="UP001050691"/>
    </source>
</evidence>
<gene>
    <name evidence="2" type="ORF">Clacol_000724</name>
</gene>
<dbReference type="AlphaFoldDB" id="A0AAV4ZZ45"/>
<dbReference type="CDD" id="cd21037">
    <property type="entry name" value="MLKL_NTD"/>
    <property type="match status" value="1"/>
</dbReference>
<dbReference type="EMBL" id="BPWL01000001">
    <property type="protein sequence ID" value="GJJ06532.1"/>
    <property type="molecule type" value="Genomic_DNA"/>
</dbReference>
<feature type="compositionally biased region" description="Polar residues" evidence="1">
    <location>
        <begin position="1"/>
        <end position="12"/>
    </location>
</feature>
<evidence type="ECO:0000313" key="2">
    <source>
        <dbReference type="EMBL" id="GJJ06532.1"/>
    </source>
</evidence>
<keyword evidence="3" id="KW-1185">Reference proteome</keyword>
<reference evidence="2" key="1">
    <citation type="submission" date="2021-10" db="EMBL/GenBank/DDBJ databases">
        <title>De novo Genome Assembly of Clathrus columnatus (Basidiomycota, Fungi) Using Illumina and Nanopore Sequence Data.</title>
        <authorList>
            <person name="Ogiso-Tanaka E."/>
            <person name="Itagaki H."/>
            <person name="Hosoya T."/>
            <person name="Hosaka K."/>
        </authorList>
    </citation>
    <scope>NUCLEOTIDE SEQUENCE</scope>
    <source>
        <strain evidence="2">MO-923</strain>
    </source>
</reference>
<sequence>MAGRFNMSNNKKTNTHSRSKPSRRTRINSLPSSSSESSRPTAKSTLSVPEDPDDYESPSDFLSAVSIALMGGKFIAGQFYIPGIVVVFEAAIKMVNALRDGEINTREAFRLVRLTSNYTNLLLDHAAELSSIPSASKQMEKLTEHLKKFERICSKVEDIASRITDRNVFVGIFSASSDKDELQYFEQRLKDALGLFQVTPILLYHDLVLDKKCFVDGGSLQDRQERPCNL</sequence>
<feature type="region of interest" description="Disordered" evidence="1">
    <location>
        <begin position="1"/>
        <end position="55"/>
    </location>
</feature>